<keyword evidence="2" id="KW-0812">Transmembrane</keyword>
<sequence length="85" mass="9742">MGWLVGLPLGLFRLLGSILLVALRFAVPILILVAVILVVRHVRRRSARYRAEDEDRQEPKFHGPVYTVDYEEVPDSEDQKKDEGN</sequence>
<feature type="transmembrane region" description="Helical" evidence="2">
    <location>
        <begin position="12"/>
        <end position="39"/>
    </location>
</feature>
<evidence type="ECO:0000313" key="3">
    <source>
        <dbReference type="EMBL" id="QCI59023.1"/>
    </source>
</evidence>
<keyword evidence="2" id="KW-0472">Membrane</keyword>
<dbReference type="GeneID" id="89523428"/>
<dbReference type="KEGG" id="obj:EIO64_07125"/>
<evidence type="ECO:0000256" key="1">
    <source>
        <dbReference type="SAM" id="MobiDB-lite"/>
    </source>
</evidence>
<keyword evidence="2" id="KW-1133">Transmembrane helix</keyword>
<dbReference type="RefSeq" id="WP_021748262.1">
    <property type="nucleotide sequence ID" value="NZ_CP034413.3"/>
</dbReference>
<gene>
    <name evidence="3" type="ORF">EIO64_07125</name>
</gene>
<evidence type="ECO:0000256" key="2">
    <source>
        <dbReference type="SAM" id="Phobius"/>
    </source>
</evidence>
<evidence type="ECO:0000313" key="4">
    <source>
        <dbReference type="Proteomes" id="UP000298642"/>
    </source>
</evidence>
<name>A0A4D7AN30_9FIRM</name>
<dbReference type="EMBL" id="CP034413">
    <property type="protein sequence ID" value="QCI59023.1"/>
    <property type="molecule type" value="Genomic_DNA"/>
</dbReference>
<dbReference type="Proteomes" id="UP000298642">
    <property type="component" value="Chromosome"/>
</dbReference>
<organism evidence="3 4">
    <name type="scientific">Dysosmobacter welbionis</name>
    <dbReference type="NCBI Taxonomy" id="2093857"/>
    <lineage>
        <taxon>Bacteria</taxon>
        <taxon>Bacillati</taxon>
        <taxon>Bacillota</taxon>
        <taxon>Clostridia</taxon>
        <taxon>Eubacteriales</taxon>
        <taxon>Oscillospiraceae</taxon>
        <taxon>Dysosmobacter</taxon>
    </lineage>
</organism>
<reference evidence="4" key="1">
    <citation type="submission" date="2018-12" db="EMBL/GenBank/DDBJ databases">
        <title>Dusodibacter welbiota gen. nov., sp. nov., isolated from human faeces and emended description of the Oscillibacter genus.</title>
        <authorList>
            <person name="Le Roy T."/>
            <person name="Van der Smissen P."/>
            <person name="Delzenne N."/>
            <person name="Muccioli G."/>
            <person name="Collet J.F."/>
            <person name="Cani P.D."/>
        </authorList>
    </citation>
    <scope>NUCLEOTIDE SEQUENCE [LARGE SCALE GENOMIC DNA]</scope>
    <source>
        <strain evidence="4">J115</strain>
    </source>
</reference>
<accession>A0A4D7AN30</accession>
<feature type="region of interest" description="Disordered" evidence="1">
    <location>
        <begin position="50"/>
        <end position="85"/>
    </location>
</feature>
<evidence type="ECO:0008006" key="5">
    <source>
        <dbReference type="Google" id="ProtNLM"/>
    </source>
</evidence>
<proteinExistence type="predicted"/>
<protein>
    <recommendedName>
        <fullName evidence="5">DUF4834 family protein</fullName>
    </recommendedName>
</protein>
<keyword evidence="4" id="KW-1185">Reference proteome</keyword>
<feature type="compositionally biased region" description="Basic and acidic residues" evidence="1">
    <location>
        <begin position="50"/>
        <end position="61"/>
    </location>
</feature>
<dbReference type="AlphaFoldDB" id="A0A4D7AN30"/>